<dbReference type="PROSITE" id="PS50041">
    <property type="entry name" value="C_TYPE_LECTIN_2"/>
    <property type="match status" value="2"/>
</dbReference>
<keyword evidence="3" id="KW-1185">Reference proteome</keyword>
<reference evidence="2" key="3">
    <citation type="submission" date="2025-09" db="UniProtKB">
        <authorList>
            <consortium name="Ensembl"/>
        </authorList>
    </citation>
    <scope>IDENTIFICATION</scope>
</reference>
<dbReference type="Pfam" id="PF00059">
    <property type="entry name" value="Lectin_C"/>
    <property type="match status" value="2"/>
</dbReference>
<dbReference type="GeneTree" id="ENSGT01100000263473"/>
<dbReference type="AlphaFoldDB" id="A0A671VX80"/>
<dbReference type="PANTHER" id="PTHR45784:SF3">
    <property type="entry name" value="C-TYPE LECTIN DOMAIN FAMILY 4 MEMBER K-LIKE-RELATED"/>
    <property type="match status" value="1"/>
</dbReference>
<dbReference type="InterPro" id="IPR016187">
    <property type="entry name" value="CTDL_fold"/>
</dbReference>
<dbReference type="InParanoid" id="A0A671VX80"/>
<reference evidence="2" key="2">
    <citation type="submission" date="2025-08" db="UniProtKB">
        <authorList>
            <consortium name="Ensembl"/>
        </authorList>
    </citation>
    <scope>IDENTIFICATION</scope>
</reference>
<dbReference type="PANTHER" id="PTHR45784">
    <property type="entry name" value="C-TYPE LECTIN DOMAIN FAMILY 20 MEMBER A-RELATED"/>
    <property type="match status" value="1"/>
</dbReference>
<evidence type="ECO:0000259" key="1">
    <source>
        <dbReference type="PROSITE" id="PS50041"/>
    </source>
</evidence>
<dbReference type="InterPro" id="IPR016186">
    <property type="entry name" value="C-type_lectin-like/link_sf"/>
</dbReference>
<dbReference type="InterPro" id="IPR001304">
    <property type="entry name" value="C-type_lectin-like"/>
</dbReference>
<dbReference type="SMART" id="SM00034">
    <property type="entry name" value="CLECT"/>
    <property type="match status" value="2"/>
</dbReference>
<dbReference type="SUPFAM" id="SSF56436">
    <property type="entry name" value="C-type lectin-like"/>
    <property type="match status" value="2"/>
</dbReference>
<protein>
    <recommendedName>
        <fullName evidence="1">C-type lectin domain-containing protein</fullName>
    </recommendedName>
</protein>
<accession>A0A671VX80</accession>
<name>A0A671VX80_SPAAU</name>
<dbReference type="Proteomes" id="UP000472265">
    <property type="component" value="Chromosome 10"/>
</dbReference>
<evidence type="ECO:0000313" key="3">
    <source>
        <dbReference type="Proteomes" id="UP000472265"/>
    </source>
</evidence>
<evidence type="ECO:0000313" key="2">
    <source>
        <dbReference type="Ensembl" id="ENSSAUP00010030302.1"/>
    </source>
</evidence>
<dbReference type="Ensembl" id="ENSSAUT00010031940.1">
    <property type="protein sequence ID" value="ENSSAUP00010030302.1"/>
    <property type="gene ID" value="ENSSAUG00010012989.1"/>
</dbReference>
<reference evidence="2" key="1">
    <citation type="submission" date="2021-04" db="EMBL/GenBank/DDBJ databases">
        <authorList>
            <consortium name="Wellcome Sanger Institute Data Sharing"/>
        </authorList>
    </citation>
    <scope>NUCLEOTIDE SEQUENCE [LARGE SCALE GENOMIC DNA]</scope>
</reference>
<dbReference type="Gene3D" id="3.10.100.10">
    <property type="entry name" value="Mannose-Binding Protein A, subunit A"/>
    <property type="match status" value="2"/>
</dbReference>
<sequence>MTWSLSQNVCYVPAFDYFDKLFAGFCSCLHHYQLIDEPKTWHEAQQYCKEKYTDLATVTNMEDMERLIEAAGPGYEGKVWIGLYDKLSSWHWSMSDESFYGEGEKNFRKWYKSEPNVIGRRVHLCAAVNNSGWFDDHCSELRPFVCYNTTQPGEYFFINHEENWNDARAYCHQHHTELASVRNETENAMIQSKLPNNQLVWIGLKRVTWRWWSDGQNKNLYDNWANGHPLHMSDNCAASVINATLPGKWVEHNCGAKLHFMCQNSELFHLYK</sequence>
<feature type="domain" description="C-type lectin" evidence="1">
    <location>
        <begin position="32"/>
        <end position="147"/>
    </location>
</feature>
<proteinExistence type="predicted"/>
<dbReference type="CDD" id="cd00037">
    <property type="entry name" value="CLECT"/>
    <property type="match status" value="1"/>
</dbReference>
<feature type="domain" description="C-type lectin" evidence="1">
    <location>
        <begin position="155"/>
        <end position="263"/>
    </location>
</feature>
<dbReference type="OMA" id="HEENWND"/>
<organism evidence="2 3">
    <name type="scientific">Sparus aurata</name>
    <name type="common">Gilthead sea bream</name>
    <dbReference type="NCBI Taxonomy" id="8175"/>
    <lineage>
        <taxon>Eukaryota</taxon>
        <taxon>Metazoa</taxon>
        <taxon>Chordata</taxon>
        <taxon>Craniata</taxon>
        <taxon>Vertebrata</taxon>
        <taxon>Euteleostomi</taxon>
        <taxon>Actinopterygii</taxon>
        <taxon>Neopterygii</taxon>
        <taxon>Teleostei</taxon>
        <taxon>Neoteleostei</taxon>
        <taxon>Acanthomorphata</taxon>
        <taxon>Eupercaria</taxon>
        <taxon>Spariformes</taxon>
        <taxon>Sparidae</taxon>
        <taxon>Sparus</taxon>
    </lineage>
</organism>